<gene>
    <name evidence="1" type="ORF">GMD78_11150</name>
</gene>
<dbReference type="AlphaFoldDB" id="A0A6N8FI88"/>
<proteinExistence type="predicted"/>
<comment type="caution">
    <text evidence="1">The sequence shown here is derived from an EMBL/GenBank/DDBJ whole genome shotgun (WGS) entry which is preliminary data.</text>
</comment>
<accession>A0A6N8FI88</accession>
<keyword evidence="2" id="KW-1185">Reference proteome</keyword>
<dbReference type="EMBL" id="WOCA01000007">
    <property type="protein sequence ID" value="MUK88951.1"/>
    <property type="molecule type" value="Genomic_DNA"/>
</dbReference>
<evidence type="ECO:0000313" key="1">
    <source>
        <dbReference type="EMBL" id="MUK88951.1"/>
    </source>
</evidence>
<organism evidence="1 2">
    <name type="scientific">Ornithinibacillus caprae</name>
    <dbReference type="NCBI Taxonomy" id="2678566"/>
    <lineage>
        <taxon>Bacteria</taxon>
        <taxon>Bacillati</taxon>
        <taxon>Bacillota</taxon>
        <taxon>Bacilli</taxon>
        <taxon>Bacillales</taxon>
        <taxon>Bacillaceae</taxon>
        <taxon>Ornithinibacillus</taxon>
    </lineage>
</organism>
<protein>
    <submittedName>
        <fullName evidence="1">Uncharacterized protein</fullName>
    </submittedName>
</protein>
<dbReference type="Proteomes" id="UP000469125">
    <property type="component" value="Unassembled WGS sequence"/>
</dbReference>
<reference evidence="1 2" key="1">
    <citation type="submission" date="2019-11" db="EMBL/GenBank/DDBJ databases">
        <authorList>
            <person name="Li X."/>
        </authorList>
    </citation>
    <scope>NUCLEOTIDE SEQUENCE [LARGE SCALE GENOMIC DNA]</scope>
    <source>
        <strain evidence="1 2">L9</strain>
    </source>
</reference>
<evidence type="ECO:0000313" key="2">
    <source>
        <dbReference type="Proteomes" id="UP000469125"/>
    </source>
</evidence>
<sequence length="96" mass="11471">MLILLLFIRSENIVQFIKPKNNNADKVDWLISEQVREIVKNYAEYCEYSESEVVDMFLKNLLKDEEFLKWIDGIRNNKRMIRKMGIEDVMEGQKLG</sequence>
<name>A0A6N8FI88_9BACI</name>